<dbReference type="SUPFAM" id="SSF48403">
    <property type="entry name" value="Ankyrin repeat"/>
    <property type="match status" value="1"/>
</dbReference>
<sequence>MIKQNSCYKCVIDEDDTTQASRNVFEWAQQGETVLLEKLLSKHPEYLSIRDDSSASPLHYAAAGGGAQVMRLIMNMAGPEELNATDDQGNTPLHWSVQRNHTESCMTLLDLGADPNILNRSIMSPLHLAISLHHNGLVDVLLSDVRTDANLEGDLGNTPVMLACSIDNCEALSKLLKHGGKMCHQNKLGHFAIHAAAFAGAKRATEVILKKGE</sequence>
<comment type="caution">
    <text evidence="4">The sequence shown here is derived from an EMBL/GenBank/DDBJ whole genome shotgun (WGS) entry which is preliminary data.</text>
</comment>
<evidence type="ECO:0000256" key="1">
    <source>
        <dbReference type="ARBA" id="ARBA00022737"/>
    </source>
</evidence>
<dbReference type="OrthoDB" id="8949660at2759"/>
<dbReference type="PANTHER" id="PTHR24166:SF48">
    <property type="entry name" value="PROTEIN VAPYRIN"/>
    <property type="match status" value="1"/>
</dbReference>
<dbReference type="PROSITE" id="PS50297">
    <property type="entry name" value="ANK_REP_REGION"/>
    <property type="match status" value="1"/>
</dbReference>
<protein>
    <submittedName>
        <fullName evidence="4">Uncharacterized protein</fullName>
    </submittedName>
</protein>
<dbReference type="PROSITE" id="PS50088">
    <property type="entry name" value="ANK_REPEAT"/>
    <property type="match status" value="1"/>
</dbReference>
<dbReference type="Gene3D" id="1.25.40.20">
    <property type="entry name" value="Ankyrin repeat-containing domain"/>
    <property type="match status" value="2"/>
</dbReference>
<dbReference type="AlphaFoldDB" id="A0A8T2P6N9"/>
<dbReference type="InterPro" id="IPR036770">
    <property type="entry name" value="Ankyrin_rpt-contain_sf"/>
</dbReference>
<evidence type="ECO:0000256" key="3">
    <source>
        <dbReference type="PROSITE-ProRule" id="PRU00023"/>
    </source>
</evidence>
<feature type="non-terminal residue" evidence="4">
    <location>
        <position position="213"/>
    </location>
</feature>
<evidence type="ECO:0000313" key="4">
    <source>
        <dbReference type="EMBL" id="KAG9347939.1"/>
    </source>
</evidence>
<reference evidence="4" key="1">
    <citation type="thesis" date="2021" institute="BYU ScholarsArchive" country="Provo, UT, USA">
        <title>Applications of and Algorithms for Genome Assembly and Genomic Analyses with an Emphasis on Marine Teleosts.</title>
        <authorList>
            <person name="Pickett B.D."/>
        </authorList>
    </citation>
    <scope>NUCLEOTIDE SEQUENCE</scope>
    <source>
        <strain evidence="4">HI-2016</strain>
    </source>
</reference>
<accession>A0A8T2P6N9</accession>
<name>A0A8T2P6N9_9TELE</name>
<dbReference type="EMBL" id="JAFBMS010000012">
    <property type="protein sequence ID" value="KAG9347939.1"/>
    <property type="molecule type" value="Genomic_DNA"/>
</dbReference>
<dbReference type="SMART" id="SM00248">
    <property type="entry name" value="ANK"/>
    <property type="match status" value="4"/>
</dbReference>
<evidence type="ECO:0000256" key="2">
    <source>
        <dbReference type="ARBA" id="ARBA00023043"/>
    </source>
</evidence>
<keyword evidence="2 3" id="KW-0040">ANK repeat</keyword>
<organism evidence="4 5">
    <name type="scientific">Albula glossodonta</name>
    <name type="common">roundjaw bonefish</name>
    <dbReference type="NCBI Taxonomy" id="121402"/>
    <lineage>
        <taxon>Eukaryota</taxon>
        <taxon>Metazoa</taxon>
        <taxon>Chordata</taxon>
        <taxon>Craniata</taxon>
        <taxon>Vertebrata</taxon>
        <taxon>Euteleostomi</taxon>
        <taxon>Actinopterygii</taxon>
        <taxon>Neopterygii</taxon>
        <taxon>Teleostei</taxon>
        <taxon>Albuliformes</taxon>
        <taxon>Albulidae</taxon>
        <taxon>Albula</taxon>
    </lineage>
</organism>
<dbReference type="PANTHER" id="PTHR24166">
    <property type="entry name" value="ROLLING PEBBLES, ISOFORM B"/>
    <property type="match status" value="1"/>
</dbReference>
<keyword evidence="5" id="KW-1185">Reference proteome</keyword>
<gene>
    <name evidence="4" type="ORF">JZ751_003956</name>
</gene>
<feature type="repeat" description="ANK" evidence="3">
    <location>
        <begin position="88"/>
        <end position="120"/>
    </location>
</feature>
<evidence type="ECO:0000313" key="5">
    <source>
        <dbReference type="Proteomes" id="UP000824540"/>
    </source>
</evidence>
<dbReference type="Proteomes" id="UP000824540">
    <property type="component" value="Unassembled WGS sequence"/>
</dbReference>
<dbReference type="Pfam" id="PF12796">
    <property type="entry name" value="Ank_2"/>
    <property type="match status" value="2"/>
</dbReference>
<dbReference type="InterPro" id="IPR002110">
    <property type="entry name" value="Ankyrin_rpt"/>
</dbReference>
<keyword evidence="1" id="KW-0677">Repeat</keyword>
<dbReference type="InterPro" id="IPR050889">
    <property type="entry name" value="Dendritic_Spine_Reg/Scaffold"/>
</dbReference>
<proteinExistence type="predicted"/>